<feature type="compositionally biased region" description="Acidic residues" evidence="3">
    <location>
        <begin position="549"/>
        <end position="563"/>
    </location>
</feature>
<evidence type="ECO:0000256" key="3">
    <source>
        <dbReference type="SAM" id="MobiDB-lite"/>
    </source>
</evidence>
<evidence type="ECO:0000256" key="4">
    <source>
        <dbReference type="SAM" id="SignalP"/>
    </source>
</evidence>
<dbReference type="PANTHER" id="PTHR10199">
    <property type="entry name" value="THROMBOSPONDIN"/>
    <property type="match status" value="1"/>
</dbReference>
<evidence type="ECO:0000313" key="7">
    <source>
        <dbReference type="Proteomes" id="UP001189429"/>
    </source>
</evidence>
<organism evidence="6 7">
    <name type="scientific">Prorocentrum cordatum</name>
    <dbReference type="NCBI Taxonomy" id="2364126"/>
    <lineage>
        <taxon>Eukaryota</taxon>
        <taxon>Sar</taxon>
        <taxon>Alveolata</taxon>
        <taxon>Dinophyceae</taxon>
        <taxon>Prorocentrales</taxon>
        <taxon>Prorocentraceae</taxon>
        <taxon>Prorocentrum</taxon>
    </lineage>
</organism>
<feature type="compositionally biased region" description="Basic and acidic residues" evidence="3">
    <location>
        <begin position="453"/>
        <end position="470"/>
    </location>
</feature>
<feature type="compositionally biased region" description="Acidic residues" evidence="3">
    <location>
        <begin position="248"/>
        <end position="288"/>
    </location>
</feature>
<evidence type="ECO:0000256" key="1">
    <source>
        <dbReference type="ARBA" id="ARBA00022729"/>
    </source>
</evidence>
<dbReference type="InterPro" id="IPR003367">
    <property type="entry name" value="Thrombospondin_3-like_rpt"/>
</dbReference>
<feature type="compositionally biased region" description="Acidic residues" evidence="3">
    <location>
        <begin position="174"/>
        <end position="218"/>
    </location>
</feature>
<dbReference type="Gene3D" id="2.40.100.10">
    <property type="entry name" value="Cyclophilin-like"/>
    <property type="match status" value="1"/>
</dbReference>
<name>A0ABN9V0K2_9DINO</name>
<dbReference type="Pfam" id="PF00160">
    <property type="entry name" value="Pro_isomerase"/>
    <property type="match status" value="1"/>
</dbReference>
<feature type="region of interest" description="Disordered" evidence="3">
    <location>
        <begin position="622"/>
        <end position="642"/>
    </location>
</feature>
<dbReference type="PANTHER" id="PTHR10199:SF119">
    <property type="entry name" value="RE20510P"/>
    <property type="match status" value="1"/>
</dbReference>
<dbReference type="InterPro" id="IPR002130">
    <property type="entry name" value="Cyclophilin-type_PPIase_dom"/>
</dbReference>
<feature type="domain" description="PPIase cyclophilin-type" evidence="5">
    <location>
        <begin position="1509"/>
        <end position="1640"/>
    </location>
</feature>
<dbReference type="InterPro" id="IPR029000">
    <property type="entry name" value="Cyclophilin-like_dom_sf"/>
</dbReference>
<feature type="compositionally biased region" description="Basic and acidic residues" evidence="3">
    <location>
        <begin position="325"/>
        <end position="335"/>
    </location>
</feature>
<feature type="compositionally biased region" description="Basic and acidic residues" evidence="3">
    <location>
        <begin position="360"/>
        <end position="370"/>
    </location>
</feature>
<reference evidence="6" key="1">
    <citation type="submission" date="2023-10" db="EMBL/GenBank/DDBJ databases">
        <authorList>
            <person name="Chen Y."/>
            <person name="Shah S."/>
            <person name="Dougan E. K."/>
            <person name="Thang M."/>
            <person name="Chan C."/>
        </authorList>
    </citation>
    <scope>NUCLEOTIDE SEQUENCE [LARGE SCALE GENOMIC DNA]</scope>
</reference>
<keyword evidence="2" id="KW-0106">Calcium</keyword>
<dbReference type="SUPFAM" id="SSF50891">
    <property type="entry name" value="Cyclophilin-like"/>
    <property type="match status" value="1"/>
</dbReference>
<dbReference type="InterPro" id="IPR028974">
    <property type="entry name" value="TSP_type-3_rpt"/>
</dbReference>
<proteinExistence type="predicted"/>
<evidence type="ECO:0000256" key="2">
    <source>
        <dbReference type="ARBA" id="ARBA00022837"/>
    </source>
</evidence>
<feature type="compositionally biased region" description="Basic and acidic residues" evidence="3">
    <location>
        <begin position="290"/>
        <end position="300"/>
    </location>
</feature>
<dbReference type="Proteomes" id="UP001189429">
    <property type="component" value="Unassembled WGS sequence"/>
</dbReference>
<evidence type="ECO:0000259" key="5">
    <source>
        <dbReference type="PROSITE" id="PS50072"/>
    </source>
</evidence>
<feature type="compositionally biased region" description="Basic and acidic residues" evidence="3">
    <location>
        <begin position="420"/>
        <end position="445"/>
    </location>
</feature>
<dbReference type="Pfam" id="PF02412">
    <property type="entry name" value="TSP_3"/>
    <property type="match status" value="4"/>
</dbReference>
<dbReference type="SUPFAM" id="SSF103647">
    <property type="entry name" value="TSP type-3 repeat"/>
    <property type="match status" value="2"/>
</dbReference>
<sequence length="1717" mass="183745">MARAPLAGGTGNVARALLACALLGALPGSGAERRHRLRQQRRLPAAGHRQPALVRVARGEGVSRHARRGPDSPWDQFKEKMSEIKKAAEQRPKMSSINTMRAELCWSRVNVWEHQECLLFLALRCLKESTGRGICDKFLLGAQDKCAGSHKPAMDEFCGLADRIHLFPEPEGVPAEDDMDGDGIADWKDDDMDGDEVNNEVDDFPDDPTEWSDIDQDGIGDNRDPDRDGDGVPNDRDKFPNDPREWQDTDGDGIGDNKDEDSDGDGVPDSEDAFPDDATEWQDMDGDGVGDNKDLDRDGDGVANTMDAFPSDASEWGDVDGDGIGDNKDLDRDGDGIPNDQDAFPVDPTEWSDLDGDGVGDNKDADRDGDGVPNDSDFFPDDRKKWKDPNLPPDSDGDGVPDYKDPAPNDPRCWEIACMDSDKDGVPDVRDPAPHDPRCWERDCVDSDGDGVPDVKDPAPADPDCWKPECVDSDGDGVPDVKDPAPHQANCWEEACIDSDADGVPDSRDPAPHDRSCWKAECVDSDGDGVPDVKDPSPNDRECWREECVDSDGDGVPDVDDPAPNDAKCWEMSCVPKDSDGDGVMDEDDPSPNDPTCWEEWCAQDLRRDLTHRDGETWTGDWRKEWKGPEQDGPHRNETEEESVARICRDYPESEWCTKYRTKPLFNRESRVPLGLQQSWLAHRLATLAQRQRVILALATGLGPRWPERLGGEGALHVAGAAVLACTALAEGRRTTALGRQGALGPEEEQEAARALSAVWGAFLGHPGAAALLRAPGAWRGGGEPPEIRELRAALAARLAALQAKPAPPPPVAFLAAQDFLPQGLRSLVAAAARFSGVGEYADPGQDRRAPDGAGAAAVDEAPRALPCPKLAPLAEVAPGIGTSSMTEHSKVAPGGAVPGYMCLDHGGSYDVAWTNVQFGGGNSGTVTRWTVTAYEAKCSSGIMPMTLLGTTASGTCRAPTDCRCDICLACTASSADYPSGIPNRNWGATPLVRVIPRALTVFPGWRSADIEYAQAAAAAAAAQRAAASAPAAEACAAAASGGAAAARDQDAGPASEDAAAGGAALRAAGWALSSASWLALLGCGVALVSADGLGFLSLHGVPEPWRAGFRSAALERAVRVEQLLEKYSPAGEGASGAGAILLGPRTGGLVVGALPAGGGVPDYDGGSSGWGRGWGGRGRNHASEERWTCGFADCKCKIAQGRVQQLERRLARDMGELDKVEWWLDEKRKGVRDFNKEFDEADATHKQLVATLNDQVNKPAGPPTANINICDVVGGNLSCTDFDAGDLLQFSHDEYEVEPSDVEAQARQQELAKTSEPEPALPCESWTRSSKEGAPLQVTEQHGDFDMGPQELAECDFAAGTQSRLIFSEAQETCTNNSVEGVRLLDFFVGSSGLAAGAKPHRWLEGTFRFFFSYLRSGQLTQVGLIAQSLLALPIPDRILVYSGLEMRAAPAIPRVLGPPLGAARRCGGAARAAGPRRGGAARAPGRGMTTKVKFEIKGIKDDATKSFVVEVHPEWAPKGAQRFLDLVQDDHFNSGVFYRAIKGFMAQFGIPAEAEQYSKWSSMIKDDPVKESNTRGRLSFAMRGPDTRSCQLFINFGDNSSLDSQGFSPFAEVIEGMDVVDTIFTGYEDAPYREPIKEKGEQRERAVARAACHCCCCSSSSSSVSSPKPPAQIGGSLVQAAACHGPRWGGGCSGRPLASAKRDACRRRGALHEHC</sequence>
<feature type="region of interest" description="Disordered" evidence="3">
    <location>
        <begin position="522"/>
        <end position="574"/>
    </location>
</feature>
<protein>
    <recommendedName>
        <fullName evidence="5">PPIase cyclophilin-type domain-containing protein</fullName>
    </recommendedName>
</protein>
<keyword evidence="7" id="KW-1185">Reference proteome</keyword>
<keyword evidence="1 4" id="KW-0732">Signal</keyword>
<comment type="caution">
    <text evidence="6">The sequence shown here is derived from an EMBL/GenBank/DDBJ whole genome shotgun (WGS) entry which is preliminary data.</text>
</comment>
<dbReference type="PRINTS" id="PR00153">
    <property type="entry name" value="CSAPPISMRASE"/>
</dbReference>
<dbReference type="PROSITE" id="PS50072">
    <property type="entry name" value="CSA_PPIASE_2"/>
    <property type="match status" value="1"/>
</dbReference>
<feature type="signal peptide" evidence="4">
    <location>
        <begin position="1"/>
        <end position="31"/>
    </location>
</feature>
<dbReference type="EMBL" id="CAUYUJ010016427">
    <property type="protein sequence ID" value="CAK0865212.1"/>
    <property type="molecule type" value="Genomic_DNA"/>
</dbReference>
<feature type="region of interest" description="Disordered" evidence="3">
    <location>
        <begin position="1302"/>
        <end position="1335"/>
    </location>
</feature>
<accession>A0ABN9V0K2</accession>
<feature type="compositionally biased region" description="Basic and acidic residues" evidence="3">
    <location>
        <begin position="531"/>
        <end position="548"/>
    </location>
</feature>
<feature type="chain" id="PRO_5047317810" description="PPIase cyclophilin-type domain-containing protein" evidence="4">
    <location>
        <begin position="32"/>
        <end position="1717"/>
    </location>
</feature>
<feature type="compositionally biased region" description="Basic and acidic residues" evidence="3">
    <location>
        <begin position="220"/>
        <end position="247"/>
    </location>
</feature>
<dbReference type="Gene3D" id="4.10.1080.10">
    <property type="entry name" value="TSP type-3 repeat"/>
    <property type="match status" value="3"/>
</dbReference>
<feature type="region of interest" description="Disordered" evidence="3">
    <location>
        <begin position="169"/>
        <end position="486"/>
    </location>
</feature>
<evidence type="ECO:0000313" key="6">
    <source>
        <dbReference type="EMBL" id="CAK0865212.1"/>
    </source>
</evidence>
<gene>
    <name evidence="6" type="ORF">PCOR1329_LOCUS52793</name>
</gene>